<gene>
    <name evidence="2" type="ORF">AVDCRST_MAG80-408</name>
</gene>
<organism evidence="2">
    <name type="scientific">uncultured Rubrobacteraceae bacterium</name>
    <dbReference type="NCBI Taxonomy" id="349277"/>
    <lineage>
        <taxon>Bacteria</taxon>
        <taxon>Bacillati</taxon>
        <taxon>Actinomycetota</taxon>
        <taxon>Rubrobacteria</taxon>
        <taxon>Rubrobacterales</taxon>
        <taxon>Rubrobacteraceae</taxon>
        <taxon>environmental samples</taxon>
    </lineage>
</organism>
<protein>
    <submittedName>
        <fullName evidence="2">Uncharacterized protein</fullName>
    </submittedName>
</protein>
<evidence type="ECO:0000256" key="1">
    <source>
        <dbReference type="SAM" id="MobiDB-lite"/>
    </source>
</evidence>
<feature type="compositionally biased region" description="Basic and acidic residues" evidence="1">
    <location>
        <begin position="136"/>
        <end position="145"/>
    </location>
</feature>
<feature type="compositionally biased region" description="Basic residues" evidence="1">
    <location>
        <begin position="95"/>
        <end position="106"/>
    </location>
</feature>
<feature type="region of interest" description="Disordered" evidence="1">
    <location>
        <begin position="1"/>
        <end position="40"/>
    </location>
</feature>
<dbReference type="EMBL" id="CADCVC010000038">
    <property type="protein sequence ID" value="CAA9428551.1"/>
    <property type="molecule type" value="Genomic_DNA"/>
</dbReference>
<feature type="non-terminal residue" evidence="2">
    <location>
        <position position="1"/>
    </location>
</feature>
<reference evidence="2" key="1">
    <citation type="submission" date="2020-02" db="EMBL/GenBank/DDBJ databases">
        <authorList>
            <person name="Meier V. D."/>
        </authorList>
    </citation>
    <scope>NUCLEOTIDE SEQUENCE</scope>
    <source>
        <strain evidence="2">AVDCRST_MAG80</strain>
    </source>
</reference>
<name>A0A6J4PXF8_9ACTN</name>
<sequence length="165" mass="18182">DARTHEQPGAHPRTGPGSRRGRRGTLHERAGPPEPGGLPWIHWGHRGHVVRLSGFAQDGAHPHGVGRWRGVGRQAPLLARQDLAPRPARTYGLRRPGRSRPVRRRGTPRDDRSGSRSPLRRGRFLPLLLPASQDPGEARRAELGRGPRGGRPGRRRGSAHPTKEL</sequence>
<feature type="non-terminal residue" evidence="2">
    <location>
        <position position="165"/>
    </location>
</feature>
<evidence type="ECO:0000313" key="2">
    <source>
        <dbReference type="EMBL" id="CAA9428551.1"/>
    </source>
</evidence>
<accession>A0A6J4PXF8</accession>
<feature type="region of interest" description="Disordered" evidence="1">
    <location>
        <begin position="76"/>
        <end position="165"/>
    </location>
</feature>
<dbReference type="AlphaFoldDB" id="A0A6J4PXF8"/>
<proteinExistence type="predicted"/>